<organism evidence="1 2">
    <name type="scientific">Candidatus Contendobacter odensis Run_B_J11</name>
    <dbReference type="NCBI Taxonomy" id="1400861"/>
    <lineage>
        <taxon>Bacteria</taxon>
        <taxon>Pseudomonadati</taxon>
        <taxon>Pseudomonadota</taxon>
        <taxon>Gammaproteobacteria</taxon>
        <taxon>Candidatus Competibacteraceae</taxon>
        <taxon>Candidatus Contendibacter</taxon>
    </lineage>
</organism>
<reference evidence="1 2" key="1">
    <citation type="journal article" date="2014" name="ISME J.">
        <title>Candidatus Competibacter-lineage genomes retrieved from metagenomes reveal functional metabolic diversity.</title>
        <authorList>
            <person name="McIlroy S.J."/>
            <person name="Albertsen M."/>
            <person name="Andresen E.K."/>
            <person name="Saunders A.M."/>
            <person name="Kristiansen R."/>
            <person name="Stokholm-Bjerregaard M."/>
            <person name="Nielsen K.L."/>
            <person name="Nielsen P.H."/>
        </authorList>
    </citation>
    <scope>NUCLEOTIDE SEQUENCE [LARGE SCALE GENOMIC DNA]</scope>
    <source>
        <strain evidence="1 2">Run_B_J11</strain>
    </source>
</reference>
<protein>
    <submittedName>
        <fullName evidence="1">Uncharacterized protein</fullName>
    </submittedName>
</protein>
<name>A0A7U7GG78_9GAMM</name>
<sequence>MLLPGLFSFGLREQPTGYDTLVQAQAGKECEPTLRCSSGFDLIGLFIEAEARRMERIRS</sequence>
<dbReference type="EMBL" id="CBTK010000311">
    <property type="protein sequence ID" value="CDH47727.1"/>
    <property type="molecule type" value="Genomic_DNA"/>
</dbReference>
<evidence type="ECO:0000313" key="2">
    <source>
        <dbReference type="Proteomes" id="UP000019184"/>
    </source>
</evidence>
<accession>A0A7U7GG78</accession>
<keyword evidence="2" id="KW-1185">Reference proteome</keyword>
<dbReference type="Proteomes" id="UP000019184">
    <property type="component" value="Unassembled WGS sequence"/>
</dbReference>
<gene>
    <name evidence="1" type="ORF">BN874_910015</name>
</gene>
<evidence type="ECO:0000313" key="1">
    <source>
        <dbReference type="EMBL" id="CDH47727.1"/>
    </source>
</evidence>
<comment type="caution">
    <text evidence="1">The sequence shown here is derived from an EMBL/GenBank/DDBJ whole genome shotgun (WGS) entry which is preliminary data.</text>
</comment>
<proteinExistence type="predicted"/>
<dbReference type="AlphaFoldDB" id="A0A7U7GG78"/>